<protein>
    <submittedName>
        <fullName evidence="2">Uncharacterized protein</fullName>
    </submittedName>
</protein>
<evidence type="ECO:0000313" key="1">
    <source>
        <dbReference type="Proteomes" id="UP000887564"/>
    </source>
</evidence>
<sequence length="46" mass="5548">MQKYPGWSARENYAINKKKKRKRDKSVGMLQFLLHLFFAETSRLCK</sequence>
<accession>A0A914RND7</accession>
<dbReference type="WBParaSite" id="PEQ_0000633201-mRNA-1">
    <property type="protein sequence ID" value="PEQ_0000633201-mRNA-1"/>
    <property type="gene ID" value="PEQ_0000633201"/>
</dbReference>
<reference evidence="2" key="1">
    <citation type="submission" date="2022-11" db="UniProtKB">
        <authorList>
            <consortium name="WormBaseParasite"/>
        </authorList>
    </citation>
    <scope>IDENTIFICATION</scope>
</reference>
<organism evidence="1 2">
    <name type="scientific">Parascaris equorum</name>
    <name type="common">Equine roundworm</name>
    <dbReference type="NCBI Taxonomy" id="6256"/>
    <lineage>
        <taxon>Eukaryota</taxon>
        <taxon>Metazoa</taxon>
        <taxon>Ecdysozoa</taxon>
        <taxon>Nematoda</taxon>
        <taxon>Chromadorea</taxon>
        <taxon>Rhabditida</taxon>
        <taxon>Spirurina</taxon>
        <taxon>Ascaridomorpha</taxon>
        <taxon>Ascaridoidea</taxon>
        <taxon>Ascarididae</taxon>
        <taxon>Parascaris</taxon>
    </lineage>
</organism>
<evidence type="ECO:0000313" key="2">
    <source>
        <dbReference type="WBParaSite" id="PEQ_0000633201-mRNA-1"/>
    </source>
</evidence>
<dbReference type="Proteomes" id="UP000887564">
    <property type="component" value="Unplaced"/>
</dbReference>
<dbReference type="AlphaFoldDB" id="A0A914RND7"/>
<name>A0A914RND7_PAREQ</name>
<keyword evidence="1" id="KW-1185">Reference proteome</keyword>
<proteinExistence type="predicted"/>